<dbReference type="EMBL" id="CP051480">
    <property type="protein sequence ID" value="QJG66210.1"/>
    <property type="molecule type" value="Genomic_DNA"/>
</dbReference>
<evidence type="ECO:0000313" key="3">
    <source>
        <dbReference type="EMBL" id="QJG66210.1"/>
    </source>
</evidence>
<keyword evidence="2" id="KW-0812">Transmembrane</keyword>
<dbReference type="KEGG" id="mphn:HGG64_00535"/>
<reference evidence="3 4" key="1">
    <citation type="submission" date="2020-04" db="EMBL/GenBank/DDBJ databases">
        <title>Novel Mycoplasma species detected in Phocoena phocoena (harbor porpoise) from the USA.</title>
        <authorList>
            <person name="Volokhov D.V."/>
        </authorList>
    </citation>
    <scope>NUCLEOTIDE SEQUENCE [LARGE SCALE GENOMIC DNA]</scope>
    <source>
        <strain evidence="3 4">C264-NAS</strain>
    </source>
</reference>
<keyword evidence="4" id="KW-1185">Reference proteome</keyword>
<evidence type="ECO:0000256" key="1">
    <source>
        <dbReference type="SAM" id="Coils"/>
    </source>
</evidence>
<gene>
    <name evidence="3" type="ORF">HGG64_00535</name>
</gene>
<dbReference type="RefSeq" id="WP_169580034.1">
    <property type="nucleotide sequence ID" value="NZ_CP051480.1"/>
</dbReference>
<accession>A0A858U186</accession>
<evidence type="ECO:0000313" key="4">
    <source>
        <dbReference type="Proteomes" id="UP000501728"/>
    </source>
</evidence>
<evidence type="ECO:0000256" key="2">
    <source>
        <dbReference type="SAM" id="Phobius"/>
    </source>
</evidence>
<keyword evidence="2" id="KW-1133">Transmembrane helix</keyword>
<dbReference type="Proteomes" id="UP000501728">
    <property type="component" value="Chromosome"/>
</dbReference>
<sequence length="1404" mass="166651">MTKPKFKKLMWSGAAFVGAISVATTVILLFNNKQSKNKKIISKLFNELNSNDNIRYFYKDKLNEASQLIEQLKEKYDNILFENIKTKLSLLDETSHLIRKDSEIDGGKLTEQQINKLTGYWDNDYANAVQSLKGVDGYWTGLDEKYQKRVDQLIIEEKKSSGKGKVDAREVLKNELGSDSDLARALNDLKIKIKEYKSKIEETIKPLKDESKVKVDLKERLNTNNIKKLTELLADSEIHRDTYQRILSANYDLNVDLQSDDVETWSDKLENAQSAELQYSYLEKNELSANNFKKLLIEVIDRTQLDENETKYIAKNQSLNSKKNNQFWLRFNYQVSFDEYGVDKQITNKVYSLNYEVTPKQQEDLTKFKTDFKPYYDLLNITEQNFVVNGKAYYKKAWIDQSLPIIQNQWVAAKNKVAKEWNDYKNEIFESDNFKNYSNSTLKSLKEYIDNASTRFIINENEWMNDSNWTYEKYSSNEKLVRDFTTNYDIWKNLLLNENELKQKYDSKKTKIKVDNINDQEWKNTVTTFFNSKNNKYVVNDKLFYYDRDQKLNNRSIFAYDLNVLQIHNSNNYSKNIENESLINVWQDFAKSYDNWISFYENSNNKEIINQYFRNEYLLKLTSNSNNKINRSKEILENFLAATYNGSDFKNLENKISLFLKKRKNAIDYINNLDSTFEKSKQQMTTYVLSDLMNDTNSDDIDSRKQTIVDYVNLYKLGLEKYMAEFNRLLDQNLDKSKIESLKHKYEYDFDFNYFLNNILKQFMLNTSLDKIDILNARFKNLYANIQTFINNKKFSTEFRNSNIKNIRFIHKHSNEWTLEYAKNNTTINDVEIDKKNTNLVFSSNNEYMIRDGNNLLWTLKNEEVIANNLTISYQLTREFDNEEKELKFIESINNNTTIDSSFSDLDSKLLFLKNNIEALKQFIDEKNYVYYDSSRREEFFNDIIKNYPIDNLSKWQGRDNSGSNYFNDPQLFQSLENIKNKIIDKKDDNNYFLTIFSKQEDLDIFNQNFNDWIAKIRQNENNKWSKEFNERVFSILENYGNNELISNFENDFKNLDEAILNNSISNFIHNKILDSSSIMLKYNNKYSGTNNFINFNDYKKLLSLKINSTLDYKTNKVNIAFENVNEKKLNISFSYAKALEYSEKGKELYKKFLSQFNRLSFLLYRTFWYNREMENKNILTNRGSNYYDINFANLGGSTASGYYDFAYSDSYFYHPNFDDNPFSYILTFQLLENPKKYYQDSYLGDYDPKSGEYLKFKNTDWQKMIDFRIDLQRRYNLAKDKLENFNYDTIIKGEIWDGNWNTSPLPYGNVGEDWKYDHNGLKSYSLIRYTIALGWASPIIPIVDGDGKPLTIKNLVLHGNDKKYYSYILKEGLTFDEEINKWNSDYKLSKEYDEIIKNKNVDN</sequence>
<keyword evidence="1" id="KW-0175">Coiled coil</keyword>
<protein>
    <submittedName>
        <fullName evidence="3">Uncharacterized protein</fullName>
    </submittedName>
</protein>
<name>A0A858U186_9MOLU</name>
<organism evidence="3 4">
    <name type="scientific">Mycoplasma phocoeninasale</name>
    <dbReference type="NCBI Taxonomy" id="2726117"/>
    <lineage>
        <taxon>Bacteria</taxon>
        <taxon>Bacillati</taxon>
        <taxon>Mycoplasmatota</taxon>
        <taxon>Mollicutes</taxon>
        <taxon>Mycoplasmataceae</taxon>
        <taxon>Mycoplasma</taxon>
    </lineage>
</organism>
<proteinExistence type="predicted"/>
<feature type="transmembrane region" description="Helical" evidence="2">
    <location>
        <begin position="9"/>
        <end position="30"/>
    </location>
</feature>
<keyword evidence="2" id="KW-0472">Membrane</keyword>
<feature type="coiled-coil region" evidence="1">
    <location>
        <begin position="55"/>
        <end position="82"/>
    </location>
</feature>